<keyword evidence="1" id="KW-0732">Signal</keyword>
<dbReference type="EMBL" id="JAABNR010000001">
    <property type="protein sequence ID" value="NBZ86009.1"/>
    <property type="molecule type" value="Genomic_DNA"/>
</dbReference>
<sequence length="123" mass="12854">MRAALLLALLAGPALAETKQASGGTLRVLDRLSDKVEDIHLDTGTAGPVGRLTLALDDCRYPEGEPAGSIAHLTIIDGENAVFKGWMLAASPALNALDHPRFDVWLLQCDAPAAEAQPEAEGG</sequence>
<accession>A0AAE4Y946</accession>
<evidence type="ECO:0000313" key="2">
    <source>
        <dbReference type="EMBL" id="NBZ86009.1"/>
    </source>
</evidence>
<proteinExistence type="predicted"/>
<organism evidence="2 3">
    <name type="scientific">Stagnihabitans tardus</name>
    <dbReference type="NCBI Taxonomy" id="2699202"/>
    <lineage>
        <taxon>Bacteria</taxon>
        <taxon>Pseudomonadati</taxon>
        <taxon>Pseudomonadota</taxon>
        <taxon>Alphaproteobacteria</taxon>
        <taxon>Rhodobacterales</taxon>
        <taxon>Paracoccaceae</taxon>
        <taxon>Stagnihabitans</taxon>
    </lineage>
</organism>
<feature type="signal peptide" evidence="1">
    <location>
        <begin position="1"/>
        <end position="16"/>
    </location>
</feature>
<reference evidence="2" key="1">
    <citation type="submission" date="2020-01" db="EMBL/GenBank/DDBJ databases">
        <authorList>
            <person name="Chen W.-M."/>
        </authorList>
    </citation>
    <scope>NUCLEOTIDE SEQUENCE</scope>
    <source>
        <strain evidence="2">CYK-10</strain>
    </source>
</reference>
<dbReference type="Pfam" id="PF09923">
    <property type="entry name" value="DUF2155"/>
    <property type="match status" value="1"/>
</dbReference>
<feature type="chain" id="PRO_5042027319" evidence="1">
    <location>
        <begin position="17"/>
        <end position="123"/>
    </location>
</feature>
<protein>
    <submittedName>
        <fullName evidence="2">DUF2155 domain-containing protein</fullName>
    </submittedName>
</protein>
<dbReference type="AlphaFoldDB" id="A0AAE4Y946"/>
<comment type="caution">
    <text evidence="2">The sequence shown here is derived from an EMBL/GenBank/DDBJ whole genome shotgun (WGS) entry which is preliminary data.</text>
</comment>
<evidence type="ECO:0000256" key="1">
    <source>
        <dbReference type="SAM" id="SignalP"/>
    </source>
</evidence>
<keyword evidence="3" id="KW-1185">Reference proteome</keyword>
<gene>
    <name evidence="2" type="ORF">GV832_00300</name>
</gene>
<evidence type="ECO:0000313" key="3">
    <source>
        <dbReference type="Proteomes" id="UP001193501"/>
    </source>
</evidence>
<dbReference type="InterPro" id="IPR019225">
    <property type="entry name" value="DUF2155"/>
</dbReference>
<name>A0AAE4Y946_9RHOB</name>
<dbReference type="Proteomes" id="UP001193501">
    <property type="component" value="Unassembled WGS sequence"/>
</dbReference>